<name>A0ABR2ALW3_9ROSI</name>
<keyword evidence="1" id="KW-0472">Membrane</keyword>
<accession>A0ABR2ALW3</accession>
<dbReference type="InterPro" id="IPR045884">
    <property type="entry name" value="At5g59350-like"/>
</dbReference>
<comment type="caution">
    <text evidence="2">The sequence shown here is derived from an EMBL/GenBank/DDBJ whole genome shotgun (WGS) entry which is preliminary data.</text>
</comment>
<proteinExistence type="predicted"/>
<keyword evidence="3" id="KW-1185">Reference proteome</keyword>
<dbReference type="Proteomes" id="UP001472677">
    <property type="component" value="Unassembled WGS sequence"/>
</dbReference>
<organism evidence="2 3">
    <name type="scientific">Hibiscus sabdariffa</name>
    <name type="common">roselle</name>
    <dbReference type="NCBI Taxonomy" id="183260"/>
    <lineage>
        <taxon>Eukaryota</taxon>
        <taxon>Viridiplantae</taxon>
        <taxon>Streptophyta</taxon>
        <taxon>Embryophyta</taxon>
        <taxon>Tracheophyta</taxon>
        <taxon>Spermatophyta</taxon>
        <taxon>Magnoliopsida</taxon>
        <taxon>eudicotyledons</taxon>
        <taxon>Gunneridae</taxon>
        <taxon>Pentapetalae</taxon>
        <taxon>rosids</taxon>
        <taxon>malvids</taxon>
        <taxon>Malvales</taxon>
        <taxon>Malvaceae</taxon>
        <taxon>Malvoideae</taxon>
        <taxon>Hibiscus</taxon>
    </lineage>
</organism>
<protein>
    <submittedName>
        <fullName evidence="2">Uncharacterized protein</fullName>
    </submittedName>
</protein>
<keyword evidence="1" id="KW-0812">Transmembrane</keyword>
<reference evidence="2 3" key="1">
    <citation type="journal article" date="2024" name="G3 (Bethesda)">
        <title>Genome assembly of Hibiscus sabdariffa L. provides insights into metabolisms of medicinal natural products.</title>
        <authorList>
            <person name="Kim T."/>
        </authorList>
    </citation>
    <scope>NUCLEOTIDE SEQUENCE [LARGE SCALE GENOMIC DNA]</scope>
    <source>
        <strain evidence="2">TK-2024</strain>
        <tissue evidence="2">Old leaves</tissue>
    </source>
</reference>
<dbReference type="EMBL" id="JBBPBM010000528">
    <property type="protein sequence ID" value="KAK8494472.1"/>
    <property type="molecule type" value="Genomic_DNA"/>
</dbReference>
<evidence type="ECO:0000256" key="1">
    <source>
        <dbReference type="SAM" id="Phobius"/>
    </source>
</evidence>
<evidence type="ECO:0000313" key="3">
    <source>
        <dbReference type="Proteomes" id="UP001472677"/>
    </source>
</evidence>
<evidence type="ECO:0000313" key="2">
    <source>
        <dbReference type="EMBL" id="KAK8494472.1"/>
    </source>
</evidence>
<keyword evidence="1" id="KW-1133">Transmembrane helix</keyword>
<feature type="transmembrane region" description="Helical" evidence="1">
    <location>
        <begin position="6"/>
        <end position="30"/>
    </location>
</feature>
<gene>
    <name evidence="2" type="ORF">V6N12_073468</name>
</gene>
<sequence length="314" mass="35886">MESFSGLGIGLSMVFGCLVLALIAELYYLLWWKKRIVNSEVEYDYTSYAKEFAQLFCWKKSSASVHAPTTIINTNGVEPEPDLELGSTKGLVLKGFGEEGVESELMRLHNLAGPPRFLFTIKEETKEDLESEDKGSRRRNLNDVMLPIDTPLSSPPLKSPLGSYYQPRGFNPLFESSTDAELNKLRTSPPPKFKFLRDAEEKLLRRLMLEAEKMVERNGDSFQDSGVKPVNNATEGTVIEGSFLKFIVGKNREPLQYLPQYSSSSSQYFELVKVERLKSKWRDQTGETRQRFMWEADNTWRSSQFLLAFVPFKT</sequence>
<dbReference type="PANTHER" id="PTHR34054">
    <property type="entry name" value="EXPRESSED PROTEIN"/>
    <property type="match status" value="1"/>
</dbReference>
<dbReference type="PANTHER" id="PTHR34054:SF6">
    <property type="entry name" value="TRANSMEMBRANE PROTEIN"/>
    <property type="match status" value="1"/>
</dbReference>